<dbReference type="Gene3D" id="2.80.10.50">
    <property type="match status" value="1"/>
</dbReference>
<evidence type="ECO:0000256" key="1">
    <source>
        <dbReference type="SAM" id="MobiDB-lite"/>
    </source>
</evidence>
<dbReference type="SUPFAM" id="SSF50370">
    <property type="entry name" value="Ricin B-like lectins"/>
    <property type="match status" value="1"/>
</dbReference>
<dbReference type="Pfam" id="PF00652">
    <property type="entry name" value="Ricin_B_lectin"/>
    <property type="match status" value="1"/>
</dbReference>
<evidence type="ECO:0000313" key="4">
    <source>
        <dbReference type="EMBL" id="ORZ39785.1"/>
    </source>
</evidence>
<accession>A0A1Y2HYT2</accession>
<feature type="chain" id="PRO_5010985169" description="Ricin B lectin domain-containing protein" evidence="2">
    <location>
        <begin position="26"/>
        <end position="221"/>
    </location>
</feature>
<keyword evidence="5" id="KW-1185">Reference proteome</keyword>
<feature type="region of interest" description="Disordered" evidence="1">
    <location>
        <begin position="47"/>
        <end position="76"/>
    </location>
</feature>
<keyword evidence="2" id="KW-0732">Signal</keyword>
<feature type="signal peptide" evidence="2">
    <location>
        <begin position="1"/>
        <end position="25"/>
    </location>
</feature>
<sequence length="221" mass="24414">MDPTILSLKLIVLLAVLAIGQSVTATPVAPPTPVNSTILAPAVAPRGNSSIAVTPPASGRHRHGNSTEAGQPPRRDGCLVNAATRRCLDFEQSRLTVQTSEAQMWTCYDNARAQRVELPENALSPDGPLRRVFIKKWVDGRMYCLDVPGGRTFEGQVVRWWACNWSEAQQWLIDANLPKGQYNYRKNDYHFNPFYDKNLCLDPEAGVSSCFLCIIGNPSMA</sequence>
<name>A0A1Y2HYT2_9FUNG</name>
<evidence type="ECO:0000313" key="5">
    <source>
        <dbReference type="Proteomes" id="UP000193411"/>
    </source>
</evidence>
<feature type="domain" description="Ricin B lectin" evidence="3">
    <location>
        <begin position="77"/>
        <end position="176"/>
    </location>
</feature>
<evidence type="ECO:0000259" key="3">
    <source>
        <dbReference type="Pfam" id="PF00652"/>
    </source>
</evidence>
<dbReference type="EMBL" id="MCFL01000004">
    <property type="protein sequence ID" value="ORZ39785.1"/>
    <property type="molecule type" value="Genomic_DNA"/>
</dbReference>
<dbReference type="Proteomes" id="UP000193411">
    <property type="component" value="Unassembled WGS sequence"/>
</dbReference>
<evidence type="ECO:0000256" key="2">
    <source>
        <dbReference type="SAM" id="SignalP"/>
    </source>
</evidence>
<protein>
    <recommendedName>
        <fullName evidence="3">Ricin B lectin domain-containing protein</fullName>
    </recommendedName>
</protein>
<reference evidence="4 5" key="1">
    <citation type="submission" date="2016-07" db="EMBL/GenBank/DDBJ databases">
        <title>Pervasive Adenine N6-methylation of Active Genes in Fungi.</title>
        <authorList>
            <consortium name="DOE Joint Genome Institute"/>
            <person name="Mondo S.J."/>
            <person name="Dannebaum R.O."/>
            <person name="Kuo R.C."/>
            <person name="Labutti K."/>
            <person name="Haridas S."/>
            <person name="Kuo A."/>
            <person name="Salamov A."/>
            <person name="Ahrendt S.R."/>
            <person name="Lipzen A."/>
            <person name="Sullivan W."/>
            <person name="Andreopoulos W.B."/>
            <person name="Clum A."/>
            <person name="Lindquist E."/>
            <person name="Daum C."/>
            <person name="Ramamoorthy G.K."/>
            <person name="Gryganskyi A."/>
            <person name="Culley D."/>
            <person name="Magnuson J.K."/>
            <person name="James T.Y."/>
            <person name="O'Malley M.A."/>
            <person name="Stajich J.E."/>
            <person name="Spatafora J.W."/>
            <person name="Visel A."/>
            <person name="Grigoriev I.V."/>
        </authorList>
    </citation>
    <scope>NUCLEOTIDE SEQUENCE [LARGE SCALE GENOMIC DNA]</scope>
    <source>
        <strain evidence="4 5">PL171</strain>
    </source>
</reference>
<proteinExistence type="predicted"/>
<organism evidence="4 5">
    <name type="scientific">Catenaria anguillulae PL171</name>
    <dbReference type="NCBI Taxonomy" id="765915"/>
    <lineage>
        <taxon>Eukaryota</taxon>
        <taxon>Fungi</taxon>
        <taxon>Fungi incertae sedis</taxon>
        <taxon>Blastocladiomycota</taxon>
        <taxon>Blastocladiomycetes</taxon>
        <taxon>Blastocladiales</taxon>
        <taxon>Catenariaceae</taxon>
        <taxon>Catenaria</taxon>
    </lineage>
</organism>
<dbReference type="PROSITE" id="PS50231">
    <property type="entry name" value="RICIN_B_LECTIN"/>
    <property type="match status" value="1"/>
</dbReference>
<dbReference type="InterPro" id="IPR035992">
    <property type="entry name" value="Ricin_B-like_lectins"/>
</dbReference>
<dbReference type="InterPro" id="IPR000772">
    <property type="entry name" value="Ricin_B_lectin"/>
</dbReference>
<comment type="caution">
    <text evidence="4">The sequence shown here is derived from an EMBL/GenBank/DDBJ whole genome shotgun (WGS) entry which is preliminary data.</text>
</comment>
<gene>
    <name evidence="4" type="ORF">BCR44DRAFT_65922</name>
</gene>
<dbReference type="AlphaFoldDB" id="A0A1Y2HYT2"/>